<feature type="domain" description="Signal transduction histidine kinase internal region" evidence="2">
    <location>
        <begin position="161"/>
        <end position="239"/>
    </location>
</feature>
<dbReference type="Gene3D" id="3.30.565.10">
    <property type="entry name" value="Histidine kinase-like ATPase, C-terminal domain"/>
    <property type="match status" value="1"/>
</dbReference>
<feature type="transmembrane region" description="Helical" evidence="1">
    <location>
        <begin position="126"/>
        <end position="146"/>
    </location>
</feature>
<comment type="caution">
    <text evidence="3">The sequence shown here is derived from an EMBL/GenBank/DDBJ whole genome shotgun (WGS) entry which is preliminary data.</text>
</comment>
<dbReference type="InterPro" id="IPR010559">
    <property type="entry name" value="Sig_transdc_His_kin_internal"/>
</dbReference>
<dbReference type="AlphaFoldDB" id="A0A970B5X2"/>
<accession>A0A970B5X2</accession>
<dbReference type="GO" id="GO:0016020">
    <property type="term" value="C:membrane"/>
    <property type="evidence" value="ECO:0007669"/>
    <property type="project" value="InterPro"/>
</dbReference>
<dbReference type="PANTHER" id="PTHR34220">
    <property type="entry name" value="SENSOR HISTIDINE KINASE YPDA"/>
    <property type="match status" value="1"/>
</dbReference>
<dbReference type="PANTHER" id="PTHR34220:SF7">
    <property type="entry name" value="SENSOR HISTIDINE KINASE YPDA"/>
    <property type="match status" value="1"/>
</dbReference>
<evidence type="ECO:0000313" key="4">
    <source>
        <dbReference type="Proteomes" id="UP000653472"/>
    </source>
</evidence>
<feature type="transmembrane region" description="Helical" evidence="1">
    <location>
        <begin position="53"/>
        <end position="73"/>
    </location>
</feature>
<organism evidence="3 4">
    <name type="scientific">Solimonas marina</name>
    <dbReference type="NCBI Taxonomy" id="2714601"/>
    <lineage>
        <taxon>Bacteria</taxon>
        <taxon>Pseudomonadati</taxon>
        <taxon>Pseudomonadota</taxon>
        <taxon>Gammaproteobacteria</taxon>
        <taxon>Nevskiales</taxon>
        <taxon>Nevskiaceae</taxon>
        <taxon>Solimonas</taxon>
    </lineage>
</organism>
<dbReference type="GO" id="GO:0000155">
    <property type="term" value="F:phosphorelay sensor kinase activity"/>
    <property type="evidence" value="ECO:0007669"/>
    <property type="project" value="InterPro"/>
</dbReference>
<feature type="transmembrane region" description="Helical" evidence="1">
    <location>
        <begin position="85"/>
        <end position="114"/>
    </location>
</feature>
<keyword evidence="3" id="KW-0418">Kinase</keyword>
<dbReference type="Proteomes" id="UP000653472">
    <property type="component" value="Unassembled WGS sequence"/>
</dbReference>
<keyword evidence="1" id="KW-0472">Membrane</keyword>
<protein>
    <submittedName>
        <fullName evidence="3">Histidine kinase</fullName>
    </submittedName>
</protein>
<dbReference type="EMBL" id="JAAVXB010000003">
    <property type="protein sequence ID" value="NKF22040.1"/>
    <property type="molecule type" value="Genomic_DNA"/>
</dbReference>
<proteinExistence type="predicted"/>
<name>A0A970B5X2_9GAMM</name>
<keyword evidence="1" id="KW-0812">Transmembrane</keyword>
<dbReference type="SUPFAM" id="SSF55874">
    <property type="entry name" value="ATPase domain of HSP90 chaperone/DNA topoisomerase II/histidine kinase"/>
    <property type="match status" value="1"/>
</dbReference>
<feature type="transmembrane region" description="Helical" evidence="1">
    <location>
        <begin position="21"/>
        <end position="41"/>
    </location>
</feature>
<keyword evidence="1" id="KW-1133">Transmembrane helix</keyword>
<reference evidence="3" key="1">
    <citation type="submission" date="2020-03" db="EMBL/GenBank/DDBJ databases">
        <title>Solimonas marina sp. nov., isolated from deep seawater of the Pacific Ocean.</title>
        <authorList>
            <person name="Liu X."/>
            <person name="Lai Q."/>
            <person name="Sun F."/>
            <person name="Gai Y."/>
            <person name="Li G."/>
            <person name="Shao Z."/>
        </authorList>
    </citation>
    <scope>NUCLEOTIDE SEQUENCE</scope>
    <source>
        <strain evidence="3">C16B3</strain>
    </source>
</reference>
<keyword evidence="4" id="KW-1185">Reference proteome</keyword>
<dbReference type="Pfam" id="PF06580">
    <property type="entry name" value="His_kinase"/>
    <property type="match status" value="1"/>
</dbReference>
<gene>
    <name evidence="3" type="ORF">G7Y82_06895</name>
</gene>
<evidence type="ECO:0000256" key="1">
    <source>
        <dbReference type="SAM" id="Phobius"/>
    </source>
</evidence>
<keyword evidence="3" id="KW-0808">Transferase</keyword>
<dbReference type="InterPro" id="IPR050640">
    <property type="entry name" value="Bact_2-comp_sensor_kinase"/>
</dbReference>
<evidence type="ECO:0000313" key="3">
    <source>
        <dbReference type="EMBL" id="NKF22040.1"/>
    </source>
</evidence>
<evidence type="ECO:0000259" key="2">
    <source>
        <dbReference type="Pfam" id="PF06580"/>
    </source>
</evidence>
<dbReference type="RefSeq" id="WP_168147297.1">
    <property type="nucleotide sequence ID" value="NZ_JAAVXB010000003.1"/>
</dbReference>
<dbReference type="InterPro" id="IPR036890">
    <property type="entry name" value="HATPase_C_sf"/>
</dbReference>
<sequence length="362" mass="40675">MQQIAPSRRHSLDLIPNFCEARPVLSLAFTMAVVAAVLTLANGGIGAGLLQRWLLLTLYLQWIGICSAATLCWARRWLRYARAGVVFFVCWGLLVVITAVISDLAYLFGLYMHWDLGGYGEGRVAFVLRHALIAAFVAFLLLRYFWVRNQWSMQVRAEGEARYQALNARIRPHFLFNSLNSLAALIQVRPDEAEMMVEDLADLFRASLGKGLQVAPLLEEIGLCHAYLRIEKLRLGERLIVEWDVPEDVLEWQVPKLILQPVIENAVHHGISRLSQSGVVRIAAREIFGRLVIEVSNPMADSNQPERQGNRVATDNIAQRLKLIYGGGARLELGRDLRLEGGVFRARLVLPRMMRPEATSAA</sequence>